<dbReference type="Gene3D" id="3.10.580.10">
    <property type="entry name" value="CBS-domain"/>
    <property type="match status" value="2"/>
</dbReference>
<sequence length="966" mass="108985">MASVCVVLRTCGILLLLLIMQVSAKNNLSVEPWIVSLNVVAKSCVDVKCKYLLLVNGSEFLGHNSWKLTSKEGSRGSYCDTIYPNYELHEVETTQWFSKIKILIPNVNEKIYICLRHNKQKNNPVNGLWIHQGVELFLNPSGDDNILQENRTESLNLMKDQMAKDIELQETSTWSDLSRDISVNYINAVRPSDEEAKDIEVLRDNKYVPLNDIGTEFIDRNDINDGIESFNDRRRENDDKGDSNDINDRLKRDIIKDLNHEMWKMNDGKVPERPPEMFQNDGVANVVNPQVGDFTVVRSDAVPIFVEGLRVEDAAKEPKIIEDGIPSVLADTKVVLRLFGQGFTPRTVIAFTQDPMDYGQPCKFLVKGEYMAMEGSVTKSSVLFDIIAPSPIVGSKLYICAKNLKPGVSDPNQDEEKYIHQGTENFKILATHNKLLPLWVSLTLILVCLMFSALFSGLNLGLMSLDRTELKIISNTGTEQERKYARAIMPVRDHGNYLLCSILLGNVAVNSTFTILLDELTSGLFAVIFSTLAIVLLGEITPQAICSRHGLMVGAKSIVITKAVMALTAPLAFPVSKLLDYFLGEEIGSVYNRERLKELVKVTTDVNDLDKDEVNIISGALELRKKKVSDVMTKLEDVFMLPITSVLDFETMSEIVKSGFSRIPVYEGTRTNIVTVLFIKDLAFVDPDDNTPLRTLCQYYQNPCNFVFEDVTLDVMFKQFKEGHKGHMAFVHRINNEGEGDPFYETVGLVTLEDVIEEMIQAEIVDETDVFSHKGHMAFVQRIEEGDGDPVYETVGLVTLEDVIEEMIQAEIVDESDVISDNRTKKRLLRPMNKLHDIAAFAGHQHQRVHVSPQLILATFQFLSTSVDPFRADMISENVLRRLLKQDVIQHVKLRGDEDKNDPKRYVFQEGKPVDYFVLILEGRVEVTVGRENLMFEAGPFTYFGVQALTQNVGVGERQMEIERDG</sequence>
<dbReference type="InterPro" id="IPR000595">
    <property type="entry name" value="cNMP-bd_dom"/>
</dbReference>
<keyword evidence="6" id="KW-0677">Repeat</keyword>
<dbReference type="STRING" id="278856.A0A212F849"/>
<dbReference type="CDD" id="cd04590">
    <property type="entry name" value="CBS_pair_CorC_HlyC_assoc"/>
    <property type="match status" value="1"/>
</dbReference>
<reference evidence="17 18" key="1">
    <citation type="journal article" date="2011" name="Cell">
        <title>The monarch butterfly genome yields insights into long-distance migration.</title>
        <authorList>
            <person name="Zhan S."/>
            <person name="Merlin C."/>
            <person name="Boore J.L."/>
            <person name="Reppert S.M."/>
        </authorList>
    </citation>
    <scope>NUCLEOTIDE SEQUENCE [LARGE SCALE GENOMIC DNA]</scope>
    <source>
        <strain evidence="17">F-2</strain>
    </source>
</reference>
<keyword evidence="8" id="KW-0406">Ion transport</keyword>
<feature type="chain" id="PRO_5012577999" evidence="14">
    <location>
        <begin position="25"/>
        <end position="966"/>
    </location>
</feature>
<evidence type="ECO:0000256" key="6">
    <source>
        <dbReference type="ARBA" id="ARBA00022737"/>
    </source>
</evidence>
<dbReference type="PANTHER" id="PTHR12064:SF94">
    <property type="entry name" value="UNEXTENDED PROTEIN"/>
    <property type="match status" value="1"/>
</dbReference>
<feature type="domain" description="CNNM transmembrane" evidence="16">
    <location>
        <begin position="434"/>
        <end position="613"/>
    </location>
</feature>
<dbReference type="Proteomes" id="UP000007151">
    <property type="component" value="Unassembled WGS sequence"/>
</dbReference>
<feature type="compositionally biased region" description="Basic and acidic residues" evidence="12">
    <location>
        <begin position="230"/>
        <end position="247"/>
    </location>
</feature>
<comment type="similarity">
    <text evidence="2">Belongs to the ACDP family.</text>
</comment>
<dbReference type="eggNOG" id="KOG2118">
    <property type="taxonomic scope" value="Eukaryota"/>
</dbReference>
<feature type="transmembrane region" description="Helical" evidence="13">
    <location>
        <begin position="438"/>
        <end position="462"/>
    </location>
</feature>
<dbReference type="Pfam" id="PF25562">
    <property type="entry name" value="CNBH_CNNM2_C"/>
    <property type="match status" value="1"/>
</dbReference>
<keyword evidence="18" id="KW-1185">Reference proteome</keyword>
<feature type="transmembrane region" description="Helical" evidence="13">
    <location>
        <begin position="496"/>
        <end position="517"/>
    </location>
</feature>
<evidence type="ECO:0000256" key="3">
    <source>
        <dbReference type="ARBA" id="ARBA00022448"/>
    </source>
</evidence>
<evidence type="ECO:0000256" key="14">
    <source>
        <dbReference type="SAM" id="SignalP"/>
    </source>
</evidence>
<evidence type="ECO:0000256" key="5">
    <source>
        <dbReference type="ARBA" id="ARBA00022692"/>
    </source>
</evidence>
<dbReference type="GO" id="GO:0022857">
    <property type="term" value="F:transmembrane transporter activity"/>
    <property type="evidence" value="ECO:0007669"/>
    <property type="project" value="TreeGrafter"/>
</dbReference>
<comment type="subcellular location">
    <subcellularLocation>
        <location evidence="1">Cell membrane</location>
        <topology evidence="1">Multi-pass membrane protein</topology>
    </subcellularLocation>
</comment>
<keyword evidence="3" id="KW-0813">Transport</keyword>
<evidence type="ECO:0000313" key="18">
    <source>
        <dbReference type="Proteomes" id="UP000007151"/>
    </source>
</evidence>
<dbReference type="PROSITE" id="PS51846">
    <property type="entry name" value="CNNM"/>
    <property type="match status" value="1"/>
</dbReference>
<dbReference type="GO" id="GO:0006811">
    <property type="term" value="P:monoatomic ion transport"/>
    <property type="evidence" value="ECO:0007669"/>
    <property type="project" value="UniProtKB-KW"/>
</dbReference>
<evidence type="ECO:0000259" key="15">
    <source>
        <dbReference type="PROSITE" id="PS50042"/>
    </source>
</evidence>
<dbReference type="FunFam" id="3.10.580.10:FF:000001">
    <property type="entry name" value="Putative metal transporter CNNM3 isoform 2"/>
    <property type="match status" value="1"/>
</dbReference>
<dbReference type="InterPro" id="IPR045095">
    <property type="entry name" value="ACDP"/>
</dbReference>
<keyword evidence="10 11" id="KW-0472">Membrane</keyword>
<keyword evidence="7 11" id="KW-1133">Transmembrane helix</keyword>
<proteinExistence type="inferred from homology"/>
<dbReference type="GO" id="GO:0010960">
    <property type="term" value="P:magnesium ion homeostasis"/>
    <property type="evidence" value="ECO:0007669"/>
    <property type="project" value="InterPro"/>
</dbReference>
<evidence type="ECO:0000256" key="12">
    <source>
        <dbReference type="SAM" id="MobiDB-lite"/>
    </source>
</evidence>
<dbReference type="Gene3D" id="2.60.120.10">
    <property type="entry name" value="Jelly Rolls"/>
    <property type="match status" value="1"/>
</dbReference>
<evidence type="ECO:0000256" key="11">
    <source>
        <dbReference type="PROSITE-ProRule" id="PRU01193"/>
    </source>
</evidence>
<comment type="caution">
    <text evidence="17">The sequence shown here is derived from an EMBL/GenBank/DDBJ whole genome shotgun (WGS) entry which is preliminary data.</text>
</comment>
<keyword evidence="5 11" id="KW-0812">Transmembrane</keyword>
<evidence type="ECO:0000256" key="1">
    <source>
        <dbReference type="ARBA" id="ARBA00004651"/>
    </source>
</evidence>
<organism evidence="17 18">
    <name type="scientific">Danaus plexippus plexippus</name>
    <dbReference type="NCBI Taxonomy" id="278856"/>
    <lineage>
        <taxon>Eukaryota</taxon>
        <taxon>Metazoa</taxon>
        <taxon>Ecdysozoa</taxon>
        <taxon>Arthropoda</taxon>
        <taxon>Hexapoda</taxon>
        <taxon>Insecta</taxon>
        <taxon>Pterygota</taxon>
        <taxon>Neoptera</taxon>
        <taxon>Endopterygota</taxon>
        <taxon>Lepidoptera</taxon>
        <taxon>Glossata</taxon>
        <taxon>Ditrysia</taxon>
        <taxon>Papilionoidea</taxon>
        <taxon>Nymphalidae</taxon>
        <taxon>Danainae</taxon>
        <taxon>Danaini</taxon>
        <taxon>Danaina</taxon>
        <taxon>Danaus</taxon>
        <taxon>Danaus</taxon>
    </lineage>
</organism>
<evidence type="ECO:0000313" key="17">
    <source>
        <dbReference type="EMBL" id="OWR49924.1"/>
    </source>
</evidence>
<dbReference type="PANTHER" id="PTHR12064">
    <property type="entry name" value="METAL TRANSPORTER CNNM"/>
    <property type="match status" value="1"/>
</dbReference>
<evidence type="ECO:0000256" key="2">
    <source>
        <dbReference type="ARBA" id="ARBA00010484"/>
    </source>
</evidence>
<feature type="non-terminal residue" evidence="17">
    <location>
        <position position="966"/>
    </location>
</feature>
<feature type="transmembrane region" description="Helical" evidence="13">
    <location>
        <begin position="553"/>
        <end position="573"/>
    </location>
</feature>
<dbReference type="InterPro" id="IPR046342">
    <property type="entry name" value="CBS_dom_sf"/>
</dbReference>
<gene>
    <name evidence="17" type="ORF">KGM_215355A</name>
</gene>
<feature type="signal peptide" evidence="14">
    <location>
        <begin position="1"/>
        <end position="24"/>
    </location>
</feature>
<dbReference type="SUPFAM" id="SSF54631">
    <property type="entry name" value="CBS-domain pair"/>
    <property type="match status" value="1"/>
</dbReference>
<dbReference type="InterPro" id="IPR018490">
    <property type="entry name" value="cNMP-bd_dom_sf"/>
</dbReference>
<dbReference type="PROSITE" id="PS50042">
    <property type="entry name" value="CNMP_BINDING_3"/>
    <property type="match status" value="1"/>
</dbReference>
<dbReference type="Pfam" id="PF01595">
    <property type="entry name" value="CNNM"/>
    <property type="match status" value="1"/>
</dbReference>
<evidence type="ECO:0000256" key="10">
    <source>
        <dbReference type="ARBA" id="ARBA00023136"/>
    </source>
</evidence>
<evidence type="ECO:0000256" key="13">
    <source>
        <dbReference type="SAM" id="Phobius"/>
    </source>
</evidence>
<feature type="transmembrane region" description="Helical" evidence="13">
    <location>
        <begin position="523"/>
        <end position="541"/>
    </location>
</feature>
<name>A0A212F849_DANPL</name>
<dbReference type="AlphaFoldDB" id="A0A212F849"/>
<dbReference type="SUPFAM" id="SSF51206">
    <property type="entry name" value="cAMP-binding domain-like"/>
    <property type="match status" value="1"/>
</dbReference>
<evidence type="ECO:0000256" key="8">
    <source>
        <dbReference type="ARBA" id="ARBA00023065"/>
    </source>
</evidence>
<dbReference type="InterPro" id="IPR002550">
    <property type="entry name" value="CNNM"/>
</dbReference>
<dbReference type="GO" id="GO:0005886">
    <property type="term" value="C:plasma membrane"/>
    <property type="evidence" value="ECO:0007669"/>
    <property type="project" value="UniProtKB-SubCell"/>
</dbReference>
<evidence type="ECO:0000256" key="4">
    <source>
        <dbReference type="ARBA" id="ARBA00022475"/>
    </source>
</evidence>
<protein>
    <submittedName>
        <fullName evidence="17">Ancient conserved domain protein 2</fullName>
    </submittedName>
</protein>
<keyword evidence="9" id="KW-0129">CBS domain</keyword>
<dbReference type="InterPro" id="IPR014710">
    <property type="entry name" value="RmlC-like_jellyroll"/>
</dbReference>
<dbReference type="EMBL" id="AGBW02009783">
    <property type="protein sequence ID" value="OWR49924.1"/>
    <property type="molecule type" value="Genomic_DNA"/>
</dbReference>
<evidence type="ECO:0000259" key="16">
    <source>
        <dbReference type="PROSITE" id="PS51846"/>
    </source>
</evidence>
<feature type="region of interest" description="Disordered" evidence="12">
    <location>
        <begin position="225"/>
        <end position="247"/>
    </location>
</feature>
<keyword evidence="4" id="KW-1003">Cell membrane</keyword>
<dbReference type="InParanoid" id="A0A212F849"/>
<evidence type="ECO:0000256" key="9">
    <source>
        <dbReference type="ARBA" id="ARBA00023122"/>
    </source>
</evidence>
<keyword evidence="14" id="KW-0732">Signal</keyword>
<evidence type="ECO:0000256" key="7">
    <source>
        <dbReference type="ARBA" id="ARBA00022989"/>
    </source>
</evidence>
<dbReference type="FunCoup" id="A0A212F849">
    <property type="interactions" value="46"/>
</dbReference>
<dbReference type="KEGG" id="dpl:KGM_215355A"/>
<feature type="domain" description="Cyclic nucleotide-binding" evidence="15">
    <location>
        <begin position="879"/>
        <end position="952"/>
    </location>
</feature>
<dbReference type="InterPro" id="IPR044751">
    <property type="entry name" value="Ion_transp-like_CBS"/>
</dbReference>
<accession>A0A212F849</accession>